<name>A0A7S4S4X3_9STRA</name>
<reference evidence="2" key="1">
    <citation type="submission" date="2021-01" db="EMBL/GenBank/DDBJ databases">
        <authorList>
            <person name="Corre E."/>
            <person name="Pelletier E."/>
            <person name="Niang G."/>
            <person name="Scheremetjew M."/>
            <person name="Finn R."/>
            <person name="Kale V."/>
            <person name="Holt S."/>
            <person name="Cochrane G."/>
            <person name="Meng A."/>
            <person name="Brown T."/>
            <person name="Cohen L."/>
        </authorList>
    </citation>
    <scope>NUCLEOTIDE SEQUENCE</scope>
    <source>
        <strain evidence="2">GSO104</strain>
    </source>
</reference>
<evidence type="ECO:0000313" key="2">
    <source>
        <dbReference type="EMBL" id="CAE4633994.1"/>
    </source>
</evidence>
<dbReference type="AlphaFoldDB" id="A0A7S4S4X3"/>
<sequence length="145" mass="16968">MGIKKEEYDDEQHRLEPMPIKKVHDGKSDGIYLSKKEQLRLLMGIKKEEYDDEQHRLEPMPIKKVHREHFRSAPNLSDLEKTDNEETLKGEELIPLVDHSSDAYKLKIEEGRGGDIRKRRTPHKRRRGRSCGPGVARKPQPTFFS</sequence>
<feature type="region of interest" description="Disordered" evidence="1">
    <location>
        <begin position="1"/>
        <end position="29"/>
    </location>
</feature>
<dbReference type="EMBL" id="HBNS01037117">
    <property type="protein sequence ID" value="CAE4633994.1"/>
    <property type="molecule type" value="Transcribed_RNA"/>
</dbReference>
<proteinExistence type="predicted"/>
<evidence type="ECO:0000256" key="1">
    <source>
        <dbReference type="SAM" id="MobiDB-lite"/>
    </source>
</evidence>
<feature type="region of interest" description="Disordered" evidence="1">
    <location>
        <begin position="109"/>
        <end position="145"/>
    </location>
</feature>
<feature type="compositionally biased region" description="Basic residues" evidence="1">
    <location>
        <begin position="117"/>
        <end position="129"/>
    </location>
</feature>
<accession>A0A7S4S4X3</accession>
<gene>
    <name evidence="2" type="ORF">DBRI00130_LOCUS28988</name>
</gene>
<feature type="compositionally biased region" description="Basic and acidic residues" evidence="1">
    <location>
        <begin position="1"/>
        <end position="16"/>
    </location>
</feature>
<organism evidence="2">
    <name type="scientific">Ditylum brightwellii</name>
    <dbReference type="NCBI Taxonomy" id="49249"/>
    <lineage>
        <taxon>Eukaryota</taxon>
        <taxon>Sar</taxon>
        <taxon>Stramenopiles</taxon>
        <taxon>Ochrophyta</taxon>
        <taxon>Bacillariophyta</taxon>
        <taxon>Mediophyceae</taxon>
        <taxon>Lithodesmiophycidae</taxon>
        <taxon>Lithodesmiales</taxon>
        <taxon>Lithodesmiaceae</taxon>
        <taxon>Ditylum</taxon>
    </lineage>
</organism>
<feature type="region of interest" description="Disordered" evidence="1">
    <location>
        <begin position="52"/>
        <end position="81"/>
    </location>
</feature>
<protein>
    <submittedName>
        <fullName evidence="2">Uncharacterized protein</fullName>
    </submittedName>
</protein>